<name>W4LYG6_9BACT</name>
<comment type="caution">
    <text evidence="1">The sequence shown here is derived from an EMBL/GenBank/DDBJ whole genome shotgun (WGS) entry which is preliminary data.</text>
</comment>
<dbReference type="HOGENOM" id="CLU_2583179_0_0_7"/>
<accession>W4LYG6</accession>
<proteinExistence type="predicted"/>
<keyword evidence="2" id="KW-1185">Reference proteome</keyword>
<dbReference type="Proteomes" id="UP000019140">
    <property type="component" value="Unassembled WGS sequence"/>
</dbReference>
<reference evidence="1 2" key="1">
    <citation type="journal article" date="2014" name="Nature">
        <title>An environmental bacterial taxon with a large and distinct metabolic repertoire.</title>
        <authorList>
            <person name="Wilson M.C."/>
            <person name="Mori T."/>
            <person name="Ruckert C."/>
            <person name="Uria A.R."/>
            <person name="Helf M.J."/>
            <person name="Takada K."/>
            <person name="Gernert C."/>
            <person name="Steffens U.A."/>
            <person name="Heycke N."/>
            <person name="Schmitt S."/>
            <person name="Rinke C."/>
            <person name="Helfrich E.J."/>
            <person name="Brachmann A.O."/>
            <person name="Gurgui C."/>
            <person name="Wakimoto T."/>
            <person name="Kracht M."/>
            <person name="Crusemann M."/>
            <person name="Hentschel U."/>
            <person name="Abe I."/>
            <person name="Matsunaga S."/>
            <person name="Kalinowski J."/>
            <person name="Takeyama H."/>
            <person name="Piel J."/>
        </authorList>
    </citation>
    <scope>NUCLEOTIDE SEQUENCE [LARGE SCALE GENOMIC DNA]</scope>
    <source>
        <strain evidence="2">TSY2</strain>
    </source>
</reference>
<dbReference type="EMBL" id="AZHX01001531">
    <property type="protein sequence ID" value="ETX02412.1"/>
    <property type="molecule type" value="Genomic_DNA"/>
</dbReference>
<sequence length="92" mass="10659">MDRETQQLVMDVMDGNPGALMIIQRLMYFSTWGPLLCHLKMQGLIGSRLWRVVQDDYAEDWRRFGQVQLAEMGLLEPTLSHIAAPPTWPRCK</sequence>
<gene>
    <name evidence="1" type="ORF">ETSY2_35590</name>
</gene>
<protein>
    <submittedName>
        <fullName evidence="1">Uncharacterized protein</fullName>
    </submittedName>
</protein>
<organism evidence="1 2">
    <name type="scientific">Candidatus Entotheonella gemina</name>
    <dbReference type="NCBI Taxonomy" id="1429439"/>
    <lineage>
        <taxon>Bacteria</taxon>
        <taxon>Pseudomonadati</taxon>
        <taxon>Nitrospinota/Tectimicrobiota group</taxon>
        <taxon>Candidatus Tectimicrobiota</taxon>
        <taxon>Candidatus Entotheonellia</taxon>
        <taxon>Candidatus Entotheonellales</taxon>
        <taxon>Candidatus Entotheonellaceae</taxon>
        <taxon>Candidatus Entotheonella</taxon>
    </lineage>
</organism>
<evidence type="ECO:0000313" key="2">
    <source>
        <dbReference type="Proteomes" id="UP000019140"/>
    </source>
</evidence>
<evidence type="ECO:0000313" key="1">
    <source>
        <dbReference type="EMBL" id="ETX02412.1"/>
    </source>
</evidence>
<dbReference type="AlphaFoldDB" id="W4LYG6"/>